<dbReference type="InterPro" id="IPR036271">
    <property type="entry name" value="Tet_transcr_reg_TetR-rel_C_sf"/>
</dbReference>
<evidence type="ECO:0000259" key="6">
    <source>
        <dbReference type="PROSITE" id="PS50977"/>
    </source>
</evidence>
<dbReference type="PANTHER" id="PTHR47506">
    <property type="entry name" value="TRANSCRIPTIONAL REGULATORY PROTEIN"/>
    <property type="match status" value="1"/>
</dbReference>
<organism evidence="7 8">
    <name type="scientific">Subtercola lobariae</name>
    <dbReference type="NCBI Taxonomy" id="1588641"/>
    <lineage>
        <taxon>Bacteria</taxon>
        <taxon>Bacillati</taxon>
        <taxon>Actinomycetota</taxon>
        <taxon>Actinomycetes</taxon>
        <taxon>Micrococcales</taxon>
        <taxon>Microbacteriaceae</taxon>
        <taxon>Subtercola</taxon>
    </lineage>
</organism>
<dbReference type="SUPFAM" id="SSF46689">
    <property type="entry name" value="Homeodomain-like"/>
    <property type="match status" value="1"/>
</dbReference>
<keyword evidence="8" id="KW-1185">Reference proteome</keyword>
<feature type="region of interest" description="Disordered" evidence="5">
    <location>
        <begin position="1"/>
        <end position="23"/>
    </location>
</feature>
<feature type="DNA-binding region" description="H-T-H motif" evidence="4">
    <location>
        <begin position="45"/>
        <end position="64"/>
    </location>
</feature>
<dbReference type="Pfam" id="PF00440">
    <property type="entry name" value="TetR_N"/>
    <property type="match status" value="1"/>
</dbReference>
<dbReference type="PROSITE" id="PS50977">
    <property type="entry name" value="HTH_TETR_2"/>
    <property type="match status" value="1"/>
</dbReference>
<dbReference type="GO" id="GO:0003677">
    <property type="term" value="F:DNA binding"/>
    <property type="evidence" value="ECO:0007669"/>
    <property type="project" value="UniProtKB-UniRule"/>
</dbReference>
<keyword evidence="2 4" id="KW-0238">DNA-binding</keyword>
<dbReference type="PANTHER" id="PTHR47506:SF3">
    <property type="entry name" value="HTH-TYPE TRANSCRIPTIONAL REGULATOR LMRA"/>
    <property type="match status" value="1"/>
</dbReference>
<comment type="caution">
    <text evidence="7">The sequence shown here is derived from an EMBL/GenBank/DDBJ whole genome shotgun (WGS) entry which is preliminary data.</text>
</comment>
<evidence type="ECO:0000256" key="1">
    <source>
        <dbReference type="ARBA" id="ARBA00023015"/>
    </source>
</evidence>
<evidence type="ECO:0000256" key="5">
    <source>
        <dbReference type="SAM" id="MobiDB-lite"/>
    </source>
</evidence>
<dbReference type="Pfam" id="PF21993">
    <property type="entry name" value="TetR_C_13_2"/>
    <property type="match status" value="1"/>
</dbReference>
<dbReference type="InterPro" id="IPR001647">
    <property type="entry name" value="HTH_TetR"/>
</dbReference>
<protein>
    <submittedName>
        <fullName evidence="7">Transcriptional regulator</fullName>
    </submittedName>
</protein>
<dbReference type="AlphaFoldDB" id="A0A917BAE8"/>
<dbReference type="InterPro" id="IPR054156">
    <property type="entry name" value="YxaF_TetR_C"/>
</dbReference>
<feature type="domain" description="HTH tetR-type" evidence="6">
    <location>
        <begin position="22"/>
        <end position="82"/>
    </location>
</feature>
<proteinExistence type="predicted"/>
<evidence type="ECO:0000256" key="2">
    <source>
        <dbReference type="ARBA" id="ARBA00023125"/>
    </source>
</evidence>
<accession>A0A917BAE8</accession>
<dbReference type="Gene3D" id="1.10.357.10">
    <property type="entry name" value="Tetracycline Repressor, domain 2"/>
    <property type="match status" value="1"/>
</dbReference>
<sequence length="212" mass="22454">MSIIPTSRAVSAPNRAKTPKGQATRARIVDAAAALVFEEGVAGTSLDDVGAAARVGKSQIYHYFADKSSLISEVVTRQTIAVLAGQEPHISRLDNWGSWAAWRDQLVREQDENHCTGGCPLGSIANELADTDEDARAVLVDSFDQWERAFADGITRMKAAGALRADADAASLASAVLAAVQGGLLLCKTRKSTKPLEASLDASIAYLRTFAP</sequence>
<keyword evidence="3" id="KW-0804">Transcription</keyword>
<dbReference type="SUPFAM" id="SSF48498">
    <property type="entry name" value="Tetracyclin repressor-like, C-terminal domain"/>
    <property type="match status" value="1"/>
</dbReference>
<name>A0A917BAE8_9MICO</name>
<dbReference type="InterPro" id="IPR009057">
    <property type="entry name" value="Homeodomain-like_sf"/>
</dbReference>
<evidence type="ECO:0000313" key="7">
    <source>
        <dbReference type="EMBL" id="GGF34407.1"/>
    </source>
</evidence>
<gene>
    <name evidence="7" type="ORF">GCM10011399_29420</name>
</gene>
<reference evidence="7 8" key="1">
    <citation type="journal article" date="2014" name="Int. J. Syst. Evol. Microbiol.">
        <title>Complete genome sequence of Corynebacterium casei LMG S-19264T (=DSM 44701T), isolated from a smear-ripened cheese.</title>
        <authorList>
            <consortium name="US DOE Joint Genome Institute (JGI-PGF)"/>
            <person name="Walter F."/>
            <person name="Albersmeier A."/>
            <person name="Kalinowski J."/>
            <person name="Ruckert C."/>
        </authorList>
    </citation>
    <scope>NUCLEOTIDE SEQUENCE [LARGE SCALE GENOMIC DNA]</scope>
    <source>
        <strain evidence="7 8">CGMCC 1.12976</strain>
    </source>
</reference>
<dbReference type="Proteomes" id="UP000598775">
    <property type="component" value="Unassembled WGS sequence"/>
</dbReference>
<keyword evidence="1" id="KW-0805">Transcription regulation</keyword>
<evidence type="ECO:0000256" key="3">
    <source>
        <dbReference type="ARBA" id="ARBA00023163"/>
    </source>
</evidence>
<evidence type="ECO:0000256" key="4">
    <source>
        <dbReference type="PROSITE-ProRule" id="PRU00335"/>
    </source>
</evidence>
<evidence type="ECO:0000313" key="8">
    <source>
        <dbReference type="Proteomes" id="UP000598775"/>
    </source>
</evidence>
<dbReference type="EMBL" id="BMGP01000005">
    <property type="protein sequence ID" value="GGF34407.1"/>
    <property type="molecule type" value="Genomic_DNA"/>
</dbReference>
<dbReference type="RefSeq" id="WP_188679469.1">
    <property type="nucleotide sequence ID" value="NZ_BMGP01000005.1"/>
</dbReference>
<dbReference type="PRINTS" id="PR00455">
    <property type="entry name" value="HTHTETR"/>
</dbReference>